<evidence type="ECO:0000313" key="2">
    <source>
        <dbReference type="Proteomes" id="UP000477386"/>
    </source>
</evidence>
<dbReference type="Proteomes" id="UP000477386">
    <property type="component" value="Unassembled WGS sequence"/>
</dbReference>
<comment type="caution">
    <text evidence="1">The sequence shown here is derived from an EMBL/GenBank/DDBJ whole genome shotgun (WGS) entry which is preliminary data.</text>
</comment>
<dbReference type="AlphaFoldDB" id="A0A6M0IIP5"/>
<keyword evidence="2" id="KW-1185">Reference proteome</keyword>
<proteinExistence type="predicted"/>
<gene>
    <name evidence="1" type="ORF">GK091_12545</name>
</gene>
<sequence>MKHTWNRREFMQKTSAATLAALAAGAPIPALLSGCRREATSASMRGTADTVILLWMAGGMAHTETFDPKKYTPFQKGMEGNRVLSTFKSVPTVLDGIHFSDGLQAIGRVMDKGTLIRSYVAADMGHILHSRHQYHWHTCYEPPQTVAVPHIGAWIAKELGPKNPVIPAFVDIGQRFTLGEGEELKAFHTAGFLGNEFGPFFIPDPSQGLDSVRPPVGMDARRFERRNQLYNELISSSPVGEFGSDYQKESLKRSMEQAYRLLNSPEAKAFNLRTEPKASYDVYNTGRFGLGCLLARRLTEQGARFISVTTEYEPFKGWDTHENGHSRLAKMKKEIDGPVAQLIKDLAKTGHLDRTLVVVASEFSRDMMVEGRPDAKVLEQVDQPDVLSDPKFYGMHRHFTDGCSMLLFGGGMKKGFVYGKTADERPCKTIENPVRIDGVHQTIYHALGIAPDTQYEIEKRPFYTTPDGKGQSVPALFA</sequence>
<name>A0A6M0IIP5_9BACT</name>
<dbReference type="InterPro" id="IPR010869">
    <property type="entry name" value="DUF1501"/>
</dbReference>
<evidence type="ECO:0000313" key="1">
    <source>
        <dbReference type="EMBL" id="NEU67712.1"/>
    </source>
</evidence>
<dbReference type="SUPFAM" id="SSF53649">
    <property type="entry name" value="Alkaline phosphatase-like"/>
    <property type="match status" value="1"/>
</dbReference>
<reference evidence="1 2" key="1">
    <citation type="submission" date="2020-02" db="EMBL/GenBank/DDBJ databases">
        <title>Draft genome sequence of two Spirosoma agri KCTC 52727 and Spirosoma terrae KCTC 52035.</title>
        <authorList>
            <person name="Rojas J."/>
            <person name="Ambika Manirajan B."/>
            <person name="Ratering S."/>
            <person name="Suarez C."/>
            <person name="Schnell S."/>
        </authorList>
    </citation>
    <scope>NUCLEOTIDE SEQUENCE [LARGE SCALE GENOMIC DNA]</scope>
    <source>
        <strain evidence="1 2">KCTC 52727</strain>
    </source>
</reference>
<dbReference type="InterPro" id="IPR006311">
    <property type="entry name" value="TAT_signal"/>
</dbReference>
<dbReference type="PROSITE" id="PS51318">
    <property type="entry name" value="TAT"/>
    <property type="match status" value="1"/>
</dbReference>
<accession>A0A6M0IIP5</accession>
<dbReference type="PROSITE" id="PS51257">
    <property type="entry name" value="PROKAR_LIPOPROTEIN"/>
    <property type="match status" value="1"/>
</dbReference>
<organism evidence="1 2">
    <name type="scientific">Spirosoma agri</name>
    <dbReference type="NCBI Taxonomy" id="1987381"/>
    <lineage>
        <taxon>Bacteria</taxon>
        <taxon>Pseudomonadati</taxon>
        <taxon>Bacteroidota</taxon>
        <taxon>Cytophagia</taxon>
        <taxon>Cytophagales</taxon>
        <taxon>Cytophagaceae</taxon>
        <taxon>Spirosoma</taxon>
    </lineage>
</organism>
<protein>
    <submittedName>
        <fullName evidence="1">DUF1501 domain-containing protein</fullName>
    </submittedName>
</protein>
<dbReference type="PANTHER" id="PTHR43737">
    <property type="entry name" value="BLL7424 PROTEIN"/>
    <property type="match status" value="1"/>
</dbReference>
<dbReference type="PANTHER" id="PTHR43737:SF1">
    <property type="entry name" value="DUF1501 DOMAIN-CONTAINING PROTEIN"/>
    <property type="match status" value="1"/>
</dbReference>
<dbReference type="InterPro" id="IPR017850">
    <property type="entry name" value="Alkaline_phosphatase_core_sf"/>
</dbReference>
<dbReference type="RefSeq" id="WP_164038202.1">
    <property type="nucleotide sequence ID" value="NZ_JAAGNZ010000001.1"/>
</dbReference>
<dbReference type="Pfam" id="PF07394">
    <property type="entry name" value="DUF1501"/>
    <property type="match status" value="1"/>
</dbReference>
<dbReference type="EMBL" id="JAAGNZ010000001">
    <property type="protein sequence ID" value="NEU67712.1"/>
    <property type="molecule type" value="Genomic_DNA"/>
</dbReference>